<dbReference type="Gene3D" id="3.30.420.260">
    <property type="match status" value="1"/>
</dbReference>
<dbReference type="Pfam" id="PF12864">
    <property type="entry name" value="DUF3822"/>
    <property type="match status" value="1"/>
</dbReference>
<dbReference type="AlphaFoldDB" id="A0A0Q0XU96"/>
<dbReference type="OrthoDB" id="658622at2"/>
<dbReference type="CDD" id="cd24013">
    <property type="entry name" value="ASKHA_ATPase_BT3980-like"/>
    <property type="match status" value="1"/>
</dbReference>
<proteinExistence type="predicted"/>
<dbReference type="RefSeq" id="WP_055096605.1">
    <property type="nucleotide sequence ID" value="NZ_JRLF01000012.1"/>
</dbReference>
<dbReference type="EMBL" id="JRLF01000012">
    <property type="protein sequence ID" value="KQB39807.1"/>
    <property type="molecule type" value="Genomic_DNA"/>
</dbReference>
<dbReference type="STRING" id="362413.RC62_1501"/>
<dbReference type="Proteomes" id="UP000050443">
    <property type="component" value="Unassembled WGS sequence"/>
</dbReference>
<gene>
    <name evidence="1" type="ORF">RC62_1501</name>
</gene>
<dbReference type="Gene3D" id="3.30.420.250">
    <property type="match status" value="1"/>
</dbReference>
<sequence length="273" mass="31914">MSLQNINITSKNYKKLSIQVSLNGFSFCCFDTLNNTITAFNEVNFDTTQKTSKIEDLYSAAFKNHPELKDTYDEILVIHNNNLSTFVPTALFDENFLGSYLQYTTKVFETDFFTFDQISNYEMHSVYIPYININNFLIDNVGSFDYKHVNSILVEKLLESSKNNDQKKMVVNFNPDHFEIIVVQNQKLLLFNSFEYQTPEDFLYYILFTAEQLSLNPESFPLELLGTIHQNDAFYAIAYKYIRHISFLDVSTLQQKNSFSTAQNQKHYILFQS</sequence>
<dbReference type="InterPro" id="IPR024213">
    <property type="entry name" value="DUF3822"/>
</dbReference>
<reference evidence="1 2" key="1">
    <citation type="submission" date="2014-09" db="EMBL/GenBank/DDBJ databases">
        <title>Genome sequence of Flavobacterium aquidurense RC62.</title>
        <authorList>
            <person name="Kim J.F."/>
            <person name="Kwak M.-J."/>
        </authorList>
    </citation>
    <scope>NUCLEOTIDE SEQUENCE [LARGE SCALE GENOMIC DNA]</scope>
    <source>
        <strain evidence="1 2">RC62</strain>
    </source>
</reference>
<dbReference type="PATRIC" id="fig|362413.3.peg.1462"/>
<name>A0A0Q0XU96_9FLAO</name>
<evidence type="ECO:0000313" key="1">
    <source>
        <dbReference type="EMBL" id="KQB39807.1"/>
    </source>
</evidence>
<accession>A0A0Q0XU96</accession>
<comment type="caution">
    <text evidence="1">The sequence shown here is derived from an EMBL/GenBank/DDBJ whole genome shotgun (WGS) entry which is preliminary data.</text>
</comment>
<protein>
    <submittedName>
        <fullName evidence="1">DUF3822 domain containing protein</fullName>
    </submittedName>
</protein>
<evidence type="ECO:0000313" key="2">
    <source>
        <dbReference type="Proteomes" id="UP000050443"/>
    </source>
</evidence>
<organism evidence="1 2">
    <name type="scientific">Flavobacterium aquidurense</name>
    <dbReference type="NCBI Taxonomy" id="362413"/>
    <lineage>
        <taxon>Bacteria</taxon>
        <taxon>Pseudomonadati</taxon>
        <taxon>Bacteroidota</taxon>
        <taxon>Flavobacteriia</taxon>
        <taxon>Flavobacteriales</taxon>
        <taxon>Flavobacteriaceae</taxon>
        <taxon>Flavobacterium</taxon>
    </lineage>
</organism>